<keyword evidence="9" id="KW-1185">Reference proteome</keyword>
<dbReference type="InterPro" id="IPR021109">
    <property type="entry name" value="Peptidase_aspartic_dom_sf"/>
</dbReference>
<dbReference type="PROSITE" id="PS51767">
    <property type="entry name" value="PEPTIDASE_A1"/>
    <property type="match status" value="1"/>
</dbReference>
<dbReference type="EMBL" id="JBJQOH010000006">
    <property type="protein sequence ID" value="KAL3686070.1"/>
    <property type="molecule type" value="Genomic_DNA"/>
</dbReference>
<reference evidence="8 9" key="1">
    <citation type="submission" date="2024-09" db="EMBL/GenBank/DDBJ databases">
        <title>Chromosome-scale assembly of Riccia sorocarpa.</title>
        <authorList>
            <person name="Paukszto L."/>
        </authorList>
    </citation>
    <scope>NUCLEOTIDE SEQUENCE [LARGE SCALE GENOMIC DNA]</scope>
    <source>
        <strain evidence="8">LP-2024</strain>
        <tissue evidence="8">Aerial parts of the thallus</tissue>
    </source>
</reference>
<keyword evidence="6" id="KW-0865">Zymogen</keyword>
<keyword evidence="5" id="KW-0378">Hydrolase</keyword>
<dbReference type="InterPro" id="IPR001461">
    <property type="entry name" value="Aspartic_peptidase_A1"/>
</dbReference>
<organism evidence="8 9">
    <name type="scientific">Riccia sorocarpa</name>
    <dbReference type="NCBI Taxonomy" id="122646"/>
    <lineage>
        <taxon>Eukaryota</taxon>
        <taxon>Viridiplantae</taxon>
        <taxon>Streptophyta</taxon>
        <taxon>Embryophyta</taxon>
        <taxon>Marchantiophyta</taxon>
        <taxon>Marchantiopsida</taxon>
        <taxon>Marchantiidae</taxon>
        <taxon>Marchantiales</taxon>
        <taxon>Ricciaceae</taxon>
        <taxon>Riccia</taxon>
    </lineage>
</organism>
<dbReference type="Pfam" id="PF14541">
    <property type="entry name" value="TAXi_C"/>
    <property type="match status" value="1"/>
</dbReference>
<dbReference type="InterPro" id="IPR033121">
    <property type="entry name" value="PEPTIDASE_A1"/>
</dbReference>
<sequence>MFPVNHDEHGQLKSKRDLAQFKALKFVKNRLFIVLILDHSPVGTSRLTHSPSTPVTSVFLVQLQNRSESIAFRYCFPNGDKAPNATSFLSIGPIEKEFLPKTDINEMVYTPLRSDLYNLYGFEKVVLNLTDISVAGQRLDIDINALNSPAILEEVELPAFNITILDSGTTFTRLPPSVVSIIQGAFNNATNLNLNSMLLDLEAGCAPLLCFEATEDQQFALSFPSLSYFFPKYGVGVHDEIEVVVPGDGMLIRYNNKTICLPICGVHDNAGNETVNIISNRDQRNLLVEYDYEKLVVGFQRTVCGFEE</sequence>
<evidence type="ECO:0000256" key="4">
    <source>
        <dbReference type="ARBA" id="ARBA00022750"/>
    </source>
</evidence>
<keyword evidence="3" id="KW-0732">Signal</keyword>
<dbReference type="AlphaFoldDB" id="A0ABD3H3J2"/>
<evidence type="ECO:0000256" key="2">
    <source>
        <dbReference type="ARBA" id="ARBA00022670"/>
    </source>
</evidence>
<feature type="domain" description="Peptidase A1" evidence="7">
    <location>
        <begin position="1"/>
        <end position="300"/>
    </location>
</feature>
<evidence type="ECO:0000256" key="6">
    <source>
        <dbReference type="ARBA" id="ARBA00023145"/>
    </source>
</evidence>
<comment type="similarity">
    <text evidence="1">Belongs to the peptidase A1 family.</text>
</comment>
<dbReference type="SUPFAM" id="SSF50630">
    <property type="entry name" value="Acid proteases"/>
    <property type="match status" value="1"/>
</dbReference>
<keyword evidence="4" id="KW-0064">Aspartyl protease</keyword>
<evidence type="ECO:0000259" key="7">
    <source>
        <dbReference type="PROSITE" id="PS51767"/>
    </source>
</evidence>
<dbReference type="PANTHER" id="PTHR47965:SF12">
    <property type="entry name" value="ASPARTIC PROTEINASE 3-RELATED"/>
    <property type="match status" value="1"/>
</dbReference>
<dbReference type="GO" id="GO:0006508">
    <property type="term" value="P:proteolysis"/>
    <property type="evidence" value="ECO:0007669"/>
    <property type="project" value="UniProtKB-KW"/>
</dbReference>
<dbReference type="Proteomes" id="UP001633002">
    <property type="component" value="Unassembled WGS sequence"/>
</dbReference>
<name>A0ABD3H3J2_9MARC</name>
<proteinExistence type="inferred from homology"/>
<dbReference type="Gene3D" id="2.40.70.10">
    <property type="entry name" value="Acid Proteases"/>
    <property type="match status" value="1"/>
</dbReference>
<evidence type="ECO:0000256" key="1">
    <source>
        <dbReference type="ARBA" id="ARBA00007447"/>
    </source>
</evidence>
<evidence type="ECO:0000256" key="5">
    <source>
        <dbReference type="ARBA" id="ARBA00022801"/>
    </source>
</evidence>
<keyword evidence="2" id="KW-0645">Protease</keyword>
<dbReference type="InterPro" id="IPR032799">
    <property type="entry name" value="TAXi_C"/>
</dbReference>
<accession>A0ABD3H3J2</accession>
<protein>
    <recommendedName>
        <fullName evidence="7">Peptidase A1 domain-containing protein</fullName>
    </recommendedName>
</protein>
<evidence type="ECO:0000313" key="8">
    <source>
        <dbReference type="EMBL" id="KAL3686070.1"/>
    </source>
</evidence>
<dbReference type="GO" id="GO:0004190">
    <property type="term" value="F:aspartic-type endopeptidase activity"/>
    <property type="evidence" value="ECO:0007669"/>
    <property type="project" value="UniProtKB-KW"/>
</dbReference>
<comment type="caution">
    <text evidence="8">The sequence shown here is derived from an EMBL/GenBank/DDBJ whole genome shotgun (WGS) entry which is preliminary data.</text>
</comment>
<gene>
    <name evidence="8" type="ORF">R1sor_004092</name>
</gene>
<evidence type="ECO:0000313" key="9">
    <source>
        <dbReference type="Proteomes" id="UP001633002"/>
    </source>
</evidence>
<evidence type="ECO:0000256" key="3">
    <source>
        <dbReference type="ARBA" id="ARBA00022729"/>
    </source>
</evidence>
<dbReference type="PANTHER" id="PTHR47965">
    <property type="entry name" value="ASPARTYL PROTEASE-RELATED"/>
    <property type="match status" value="1"/>
</dbReference>